<dbReference type="InterPro" id="IPR011991">
    <property type="entry name" value="ArsR-like_HTH"/>
</dbReference>
<organism evidence="6 8">
    <name type="scientific">Brevibacillus composti</name>
    <dbReference type="NCBI Taxonomy" id="2796470"/>
    <lineage>
        <taxon>Bacteria</taxon>
        <taxon>Bacillati</taxon>
        <taxon>Bacillota</taxon>
        <taxon>Bacilli</taxon>
        <taxon>Bacillales</taxon>
        <taxon>Paenibacillaceae</taxon>
        <taxon>Brevibacillus</taxon>
    </lineage>
</organism>
<dbReference type="GO" id="GO:0003700">
    <property type="term" value="F:DNA-binding transcription factor activity"/>
    <property type="evidence" value="ECO:0007669"/>
    <property type="project" value="InterPro"/>
</dbReference>
<evidence type="ECO:0000259" key="4">
    <source>
        <dbReference type="PROSITE" id="PS50206"/>
    </source>
</evidence>
<feature type="domain" description="Rhodanese" evidence="4">
    <location>
        <begin position="135"/>
        <end position="220"/>
    </location>
</feature>
<dbReference type="InterPro" id="IPR001845">
    <property type="entry name" value="HTH_ArsR_DNA-bd_dom"/>
</dbReference>
<dbReference type="SMART" id="SM00450">
    <property type="entry name" value="RHOD"/>
    <property type="match status" value="1"/>
</dbReference>
<dbReference type="InterPro" id="IPR036390">
    <property type="entry name" value="WH_DNA-bd_sf"/>
</dbReference>
<evidence type="ECO:0000313" key="6">
    <source>
        <dbReference type="EMBL" id="QQE74159.1"/>
    </source>
</evidence>
<reference evidence="7" key="2">
    <citation type="submission" date="2021-04" db="EMBL/GenBank/DDBJ databases">
        <title>Brevibacillus composti FJAT-54423, complete genome.</title>
        <authorList>
            <person name="Tang R."/>
        </authorList>
    </citation>
    <scope>NUCLEOTIDE SEQUENCE</scope>
    <source>
        <strain evidence="7">FJAT-54424</strain>
    </source>
</reference>
<evidence type="ECO:0000313" key="7">
    <source>
        <dbReference type="EMBL" id="QUO41242.1"/>
    </source>
</evidence>
<dbReference type="Pfam" id="PF01022">
    <property type="entry name" value="HTH_5"/>
    <property type="match status" value="1"/>
</dbReference>
<evidence type="ECO:0000313" key="8">
    <source>
        <dbReference type="Proteomes" id="UP000595847"/>
    </source>
</evidence>
<dbReference type="SUPFAM" id="SSF46785">
    <property type="entry name" value="Winged helix' DNA-binding domain"/>
    <property type="match status" value="1"/>
</dbReference>
<dbReference type="InterPro" id="IPR051011">
    <property type="entry name" value="Metal_resp_trans_reg"/>
</dbReference>
<protein>
    <submittedName>
        <fullName evidence="6">Metalloregulator ArsR/SmtB family transcription factor</fullName>
    </submittedName>
</protein>
<dbReference type="SMART" id="SM00418">
    <property type="entry name" value="HTH_ARSR"/>
    <property type="match status" value="1"/>
</dbReference>
<dbReference type="EMBL" id="CP073708">
    <property type="protein sequence ID" value="QUO41242.1"/>
    <property type="molecule type" value="Genomic_DNA"/>
</dbReference>
<dbReference type="Proteomes" id="UP000677234">
    <property type="component" value="Chromosome"/>
</dbReference>
<proteinExistence type="predicted"/>
<reference evidence="6 8" key="1">
    <citation type="submission" date="2020-12" db="EMBL/GenBank/DDBJ databases">
        <title>strain FJAT-54423T represents a novel species of the genus Brevibacillus.</title>
        <authorList>
            <person name="Tang R."/>
        </authorList>
    </citation>
    <scope>NUCLEOTIDE SEQUENCE [LARGE SCALE GENOMIC DNA]</scope>
    <source>
        <strain evidence="6 8">FJAT-54423</strain>
    </source>
</reference>
<evidence type="ECO:0000256" key="3">
    <source>
        <dbReference type="ARBA" id="ARBA00023163"/>
    </source>
</evidence>
<dbReference type="Proteomes" id="UP000595847">
    <property type="component" value="Chromosome"/>
</dbReference>
<dbReference type="Pfam" id="PF00581">
    <property type="entry name" value="Rhodanese"/>
    <property type="match status" value="1"/>
</dbReference>
<dbReference type="PANTHER" id="PTHR43132">
    <property type="entry name" value="ARSENICAL RESISTANCE OPERON REPRESSOR ARSR-RELATED"/>
    <property type="match status" value="1"/>
</dbReference>
<dbReference type="SUPFAM" id="SSF52821">
    <property type="entry name" value="Rhodanese/Cell cycle control phosphatase"/>
    <property type="match status" value="1"/>
</dbReference>
<dbReference type="AlphaFoldDB" id="A0A7T5JNG4"/>
<dbReference type="InterPro" id="IPR001763">
    <property type="entry name" value="Rhodanese-like_dom"/>
</dbReference>
<evidence type="ECO:0000259" key="5">
    <source>
        <dbReference type="PROSITE" id="PS50987"/>
    </source>
</evidence>
<dbReference type="KEGG" id="bcop:JD108_20395"/>
<evidence type="ECO:0000256" key="1">
    <source>
        <dbReference type="ARBA" id="ARBA00023015"/>
    </source>
</evidence>
<dbReference type="PROSITE" id="PS50987">
    <property type="entry name" value="HTH_ARSR_2"/>
    <property type="match status" value="1"/>
</dbReference>
<accession>A0A7T5JNG4</accession>
<dbReference type="PROSITE" id="PS50206">
    <property type="entry name" value="RHODANESE_3"/>
    <property type="match status" value="1"/>
</dbReference>
<keyword evidence="9" id="KW-1185">Reference proteome</keyword>
<evidence type="ECO:0000256" key="2">
    <source>
        <dbReference type="ARBA" id="ARBA00023125"/>
    </source>
</evidence>
<keyword evidence="3" id="KW-0804">Transcription</keyword>
<dbReference type="CDD" id="cd00158">
    <property type="entry name" value="RHOD"/>
    <property type="match status" value="1"/>
</dbReference>
<evidence type="ECO:0000313" key="9">
    <source>
        <dbReference type="Proteomes" id="UP000677234"/>
    </source>
</evidence>
<sequence length="223" mass="25707">MAISCISARAFKDELYQQFARIGKCLASEKRLELLSLLSQGPKSVEKLVESTNMSFANVSRHLQVLNDARLVKYSKKGTYVIYELADPSVSDFLLSFWRICENQLADVKRIKDEFLNHFDHLQTLTMDELLDKLESGTIVLLDVRPREEFEAGHIEGAISVPIDELDQHLQSLPRDIEIAAYCRGPYCVYAAQAAQRLRNEGFIAYRLEEGVHEWRQYNKQRH</sequence>
<gene>
    <name evidence="6" type="ORF">JD108_20395</name>
    <name evidence="7" type="ORF">KDJ56_20330</name>
</gene>
<dbReference type="RefSeq" id="WP_198827744.1">
    <property type="nucleotide sequence ID" value="NZ_CP066308.1"/>
</dbReference>
<dbReference type="PANTHER" id="PTHR43132:SF8">
    <property type="entry name" value="HTH-TYPE TRANSCRIPTIONAL REGULATOR KMTR"/>
    <property type="match status" value="1"/>
</dbReference>
<dbReference type="InterPro" id="IPR036873">
    <property type="entry name" value="Rhodanese-like_dom_sf"/>
</dbReference>
<dbReference type="PRINTS" id="PR00778">
    <property type="entry name" value="HTHARSR"/>
</dbReference>
<dbReference type="NCBIfam" id="NF033788">
    <property type="entry name" value="HTH_metalloreg"/>
    <property type="match status" value="1"/>
</dbReference>
<dbReference type="Gene3D" id="1.10.10.10">
    <property type="entry name" value="Winged helix-like DNA-binding domain superfamily/Winged helix DNA-binding domain"/>
    <property type="match status" value="1"/>
</dbReference>
<dbReference type="Gene3D" id="3.40.250.10">
    <property type="entry name" value="Rhodanese-like domain"/>
    <property type="match status" value="1"/>
</dbReference>
<feature type="domain" description="HTH arsR-type" evidence="5">
    <location>
        <begin position="11"/>
        <end position="105"/>
    </location>
</feature>
<name>A0A7T5JNG4_9BACL</name>
<keyword evidence="1" id="KW-0805">Transcription regulation</keyword>
<dbReference type="CDD" id="cd00090">
    <property type="entry name" value="HTH_ARSR"/>
    <property type="match status" value="1"/>
</dbReference>
<dbReference type="InterPro" id="IPR036388">
    <property type="entry name" value="WH-like_DNA-bd_sf"/>
</dbReference>
<dbReference type="EMBL" id="CP066308">
    <property type="protein sequence ID" value="QQE74159.1"/>
    <property type="molecule type" value="Genomic_DNA"/>
</dbReference>
<dbReference type="GO" id="GO:0003677">
    <property type="term" value="F:DNA binding"/>
    <property type="evidence" value="ECO:0007669"/>
    <property type="project" value="UniProtKB-KW"/>
</dbReference>
<keyword evidence="2" id="KW-0238">DNA-binding</keyword>